<feature type="domain" description="Toprim" evidence="3">
    <location>
        <begin position="129"/>
        <end position="214"/>
    </location>
</feature>
<dbReference type="Pfam" id="PF13362">
    <property type="entry name" value="Toprim_3"/>
    <property type="match status" value="1"/>
</dbReference>
<dbReference type="InterPro" id="IPR022081">
    <property type="entry name" value="DUF3631"/>
</dbReference>
<evidence type="ECO:0000259" key="3">
    <source>
        <dbReference type="Pfam" id="PF13362"/>
    </source>
</evidence>
<evidence type="ECO:0000313" key="5">
    <source>
        <dbReference type="Proteomes" id="UP000324701"/>
    </source>
</evidence>
<evidence type="ECO:0000313" key="4">
    <source>
        <dbReference type="EMBL" id="KAA1243633.1"/>
    </source>
</evidence>
<dbReference type="AlphaFoldDB" id="A0A5B1B887"/>
<gene>
    <name evidence="4" type="ORF">F0Q45_25490</name>
</gene>
<dbReference type="CDD" id="cd01029">
    <property type="entry name" value="TOPRIM_primases"/>
    <property type="match status" value="1"/>
</dbReference>
<sequence length="582" mass="62812">MPSQTAYERIIGALRDRGSKTNERRDKAQCPAHDDDQPSLSISPRRDGKGIVIKCHAGCDYQTVLTALGMAPRDLFDDAGMRGIYSARRDYRYPDGRVVHRTPGKKFWQENAEGRRSLFRAEFGQATTVYVTEGEKDVLAIESVGGAATCSAMGAGKADKFDWEPLRAKAVIVIADKDEPGRKHAAQVAGLLRGIAASVSIAESAVGKDAADHIAAGYGLDELVPADVVARDGGAPQNGAALLDDLRSVLTKYVVLPDQHAGAAVTLWIAATHALPAFECAPRLIASSPDKRCGKTRLLDIITGTCHQPLATVNATVAAIFRSIGADHPPTLLIDEADTLFGSKRVAEQNEDLRALLNAGHQRGRPALRCVGPSQIPTKFPTFAMAALAGIGAMPDTITDRGVNITMRRRTTAEKVAQFRTRRDGPILQAVRDKLAAWAAEHLQELAKVEPDMPVEDRAADTWEPLIAVADAAGGHWPATARAACAFLANQAGSDDEEQSLGVKLLADIRSVFAERGVPFLPSGDLAHELRRIEESPWNDFDLNPSKLAFRLKAFGIKPHRNTVGSIRGYSRETLSDAFTRY</sequence>
<evidence type="ECO:0000256" key="1">
    <source>
        <dbReference type="SAM" id="MobiDB-lite"/>
    </source>
</evidence>
<accession>A0A5B1B887</accession>
<dbReference type="OrthoDB" id="3261135at2"/>
<dbReference type="InterPro" id="IPR034154">
    <property type="entry name" value="TOPRIM_DnaG/twinkle"/>
</dbReference>
<dbReference type="Gene3D" id="3.40.1360.10">
    <property type="match status" value="1"/>
</dbReference>
<feature type="region of interest" description="Disordered" evidence="1">
    <location>
        <begin position="12"/>
        <end position="45"/>
    </location>
</feature>
<dbReference type="Pfam" id="PF12307">
    <property type="entry name" value="DUF3631"/>
    <property type="match status" value="1"/>
</dbReference>
<keyword evidence="5" id="KW-1185">Reference proteome</keyword>
<feature type="compositionally biased region" description="Basic and acidic residues" evidence="1">
    <location>
        <begin position="14"/>
        <end position="36"/>
    </location>
</feature>
<dbReference type="InterPro" id="IPR006171">
    <property type="entry name" value="TOPRIM_dom"/>
</dbReference>
<comment type="caution">
    <text evidence="4">The sequence shown here is derived from an EMBL/GenBank/DDBJ whole genome shotgun (WGS) entry which is preliminary data.</text>
</comment>
<dbReference type="EMBL" id="VTZN01000336">
    <property type="protein sequence ID" value="KAA1243633.1"/>
    <property type="molecule type" value="Genomic_DNA"/>
</dbReference>
<proteinExistence type="predicted"/>
<dbReference type="Proteomes" id="UP000324701">
    <property type="component" value="Unassembled WGS sequence"/>
</dbReference>
<feature type="domain" description="DUF3631" evidence="2">
    <location>
        <begin position="407"/>
        <end position="582"/>
    </location>
</feature>
<evidence type="ECO:0000259" key="2">
    <source>
        <dbReference type="Pfam" id="PF12307"/>
    </source>
</evidence>
<feature type="non-terminal residue" evidence="4">
    <location>
        <position position="582"/>
    </location>
</feature>
<protein>
    <submittedName>
        <fullName evidence="4">DUF3631 domain-containing protein</fullName>
    </submittedName>
</protein>
<organism evidence="4 5">
    <name type="scientific">Mycobacterium simiae</name>
    <name type="common">Mycobacterium habana</name>
    <dbReference type="NCBI Taxonomy" id="1784"/>
    <lineage>
        <taxon>Bacteria</taxon>
        <taxon>Bacillati</taxon>
        <taxon>Actinomycetota</taxon>
        <taxon>Actinomycetes</taxon>
        <taxon>Mycobacteriales</taxon>
        <taxon>Mycobacteriaceae</taxon>
        <taxon>Mycobacterium</taxon>
        <taxon>Mycobacterium simiae complex</taxon>
    </lineage>
</organism>
<dbReference type="SUPFAM" id="SSF56731">
    <property type="entry name" value="DNA primase core"/>
    <property type="match status" value="1"/>
</dbReference>
<dbReference type="RefSeq" id="WP_149656520.1">
    <property type="nucleotide sequence ID" value="NZ_VTZN01000336.1"/>
</dbReference>
<reference evidence="4 5" key="1">
    <citation type="submission" date="2019-09" db="EMBL/GenBank/DDBJ databases">
        <title>Report of infection by Mycobacterium simiae a patient suffering from pulmonary tuberculosis.</title>
        <authorList>
            <person name="Mohanty P.S."/>
            <person name="Bansal A.K."/>
            <person name="Singh H."/>
            <person name="Sharma S."/>
            <person name="Patil S.A."/>
            <person name="Upadhaya P."/>
            <person name="Singh P.K."/>
            <person name="Kumar D."/>
            <person name="Kumar S."/>
            <person name="Singh R.K."/>
            <person name="Chaudhary B."/>
        </authorList>
    </citation>
    <scope>NUCLEOTIDE SEQUENCE [LARGE SCALE GENOMIC DNA]</scope>
    <source>
        <strain evidence="4 5">JAL-560-SIM</strain>
    </source>
</reference>
<name>A0A5B1B887_MYCSI</name>